<keyword evidence="7 15" id="KW-0548">Nucleotidyltransferase</keyword>
<comment type="pathway">
    <text evidence="2 15">Cofactor biosynthesis; FAD biosynthesis; FAD from FMN: step 1/1.</text>
</comment>
<dbReference type="NCBIfam" id="NF004160">
    <property type="entry name" value="PRK05627.1-3"/>
    <property type="match status" value="1"/>
</dbReference>
<dbReference type="PIRSF" id="PIRSF004491">
    <property type="entry name" value="FAD_Synth"/>
    <property type="match status" value="1"/>
</dbReference>
<gene>
    <name evidence="17" type="ORF">DBT_0282</name>
</gene>
<dbReference type="FunFam" id="3.40.50.620:FF:000021">
    <property type="entry name" value="Riboflavin biosynthesis protein"/>
    <property type="match status" value="1"/>
</dbReference>
<organism evidence="17 18">
    <name type="scientific">Dissulfuribacter thermophilus</name>
    <dbReference type="NCBI Taxonomy" id="1156395"/>
    <lineage>
        <taxon>Bacteria</taxon>
        <taxon>Pseudomonadati</taxon>
        <taxon>Thermodesulfobacteriota</taxon>
        <taxon>Dissulfuribacteria</taxon>
        <taxon>Dissulfuribacterales</taxon>
        <taxon>Dissulfuribacteraceae</taxon>
        <taxon>Dissulfuribacter</taxon>
    </lineage>
</organism>
<dbReference type="InterPro" id="IPR015864">
    <property type="entry name" value="FAD_synthase"/>
</dbReference>
<dbReference type="InterPro" id="IPR014729">
    <property type="entry name" value="Rossmann-like_a/b/a_fold"/>
</dbReference>
<evidence type="ECO:0000256" key="10">
    <source>
        <dbReference type="ARBA" id="ARBA00022827"/>
    </source>
</evidence>
<dbReference type="CDD" id="cd02064">
    <property type="entry name" value="FAD_synthetase_N"/>
    <property type="match status" value="1"/>
</dbReference>
<evidence type="ECO:0000256" key="11">
    <source>
        <dbReference type="ARBA" id="ARBA00022840"/>
    </source>
</evidence>
<dbReference type="EC" id="2.7.1.26" evidence="15"/>
<dbReference type="InterPro" id="IPR015865">
    <property type="entry name" value="Riboflavin_kinase_bac/euk"/>
</dbReference>
<keyword evidence="4 15" id="KW-0285">Flavoprotein</keyword>
<dbReference type="GO" id="GO:0009398">
    <property type="term" value="P:FMN biosynthetic process"/>
    <property type="evidence" value="ECO:0007669"/>
    <property type="project" value="UniProtKB-UniRule"/>
</dbReference>
<dbReference type="Gene3D" id="2.40.30.30">
    <property type="entry name" value="Riboflavin kinase-like"/>
    <property type="match status" value="1"/>
</dbReference>
<evidence type="ECO:0000259" key="16">
    <source>
        <dbReference type="SMART" id="SM00904"/>
    </source>
</evidence>
<dbReference type="InterPro" id="IPR023468">
    <property type="entry name" value="Riboflavin_kinase"/>
</dbReference>
<evidence type="ECO:0000256" key="4">
    <source>
        <dbReference type="ARBA" id="ARBA00022630"/>
    </source>
</evidence>
<dbReference type="PATRIC" id="fig|1156395.6.peg.286"/>
<dbReference type="STRING" id="1156395.DBT_0282"/>
<evidence type="ECO:0000256" key="9">
    <source>
        <dbReference type="ARBA" id="ARBA00022777"/>
    </source>
</evidence>
<evidence type="ECO:0000256" key="7">
    <source>
        <dbReference type="ARBA" id="ARBA00022695"/>
    </source>
</evidence>
<dbReference type="Gene3D" id="3.40.50.620">
    <property type="entry name" value="HUPs"/>
    <property type="match status" value="1"/>
</dbReference>
<dbReference type="OrthoDB" id="9803667at2"/>
<dbReference type="PANTHER" id="PTHR22749">
    <property type="entry name" value="RIBOFLAVIN KINASE/FMN ADENYLYLTRANSFERASE"/>
    <property type="match status" value="1"/>
</dbReference>
<keyword evidence="5 15" id="KW-0288">FMN</keyword>
<proteinExistence type="inferred from homology"/>
<comment type="caution">
    <text evidence="17">The sequence shown here is derived from an EMBL/GenBank/DDBJ whole genome shotgun (WGS) entry which is preliminary data.</text>
</comment>
<protein>
    <recommendedName>
        <fullName evidence="15">Riboflavin biosynthesis protein</fullName>
    </recommendedName>
    <domain>
        <recommendedName>
            <fullName evidence="15">Riboflavin kinase</fullName>
            <ecNumber evidence="15">2.7.1.26</ecNumber>
        </recommendedName>
        <alternativeName>
            <fullName evidence="15">Flavokinase</fullName>
        </alternativeName>
    </domain>
    <domain>
        <recommendedName>
            <fullName evidence="15">FMN adenylyltransferase</fullName>
            <ecNumber evidence="15">2.7.7.2</ecNumber>
        </recommendedName>
        <alternativeName>
            <fullName evidence="15">FAD pyrophosphorylase</fullName>
        </alternativeName>
        <alternativeName>
            <fullName evidence="15">FAD synthase</fullName>
        </alternativeName>
    </domain>
</protein>
<keyword evidence="18" id="KW-1185">Reference proteome</keyword>
<dbReference type="GO" id="GO:0006747">
    <property type="term" value="P:FAD biosynthetic process"/>
    <property type="evidence" value="ECO:0007669"/>
    <property type="project" value="UniProtKB-UniRule"/>
</dbReference>
<dbReference type="PANTHER" id="PTHR22749:SF6">
    <property type="entry name" value="RIBOFLAVIN KINASE"/>
    <property type="match status" value="1"/>
</dbReference>
<dbReference type="Proteomes" id="UP000093080">
    <property type="component" value="Unassembled WGS sequence"/>
</dbReference>
<dbReference type="UniPathway" id="UPA00277">
    <property type="reaction ID" value="UER00407"/>
</dbReference>
<keyword evidence="6 15" id="KW-0808">Transferase</keyword>
<sequence>MQILRSLEEIKRPFFRPAVTIGNFDGVHLGHQALFKKVVDLASKRDGDTIAITFEPHPLKVLRPKSSLKLISTFEHKAELIKKAGIEWLLCLRFDKELASTPAREFVERVFVRKIGVEDLVVGYDYAFGKGREGDREFLKTMGDIFGFKVHVVDPVMIDGVIVSSTKVRELVSNGEMRRVYKLLGRYYQIRGVVRVGKRRGGSVVGFPTANLVLEEDDLCPKVGVYCVQVILDSQCFGGVMNIGYNPTFGDTGLSAEVHIFDFDKDIYGKAIKVNIIQRIRDEKKFSGPLELREQICKDVETAKLILAKEQNLTRACLDEQDD</sequence>
<dbReference type="SUPFAM" id="SSF82114">
    <property type="entry name" value="Riboflavin kinase-like"/>
    <property type="match status" value="1"/>
</dbReference>
<dbReference type="AlphaFoldDB" id="A0A1B9F9D3"/>
<evidence type="ECO:0000256" key="1">
    <source>
        <dbReference type="ARBA" id="ARBA00002121"/>
    </source>
</evidence>
<dbReference type="EC" id="2.7.7.2" evidence="15"/>
<evidence type="ECO:0000256" key="8">
    <source>
        <dbReference type="ARBA" id="ARBA00022741"/>
    </source>
</evidence>
<keyword evidence="8 15" id="KW-0547">Nucleotide-binding</keyword>
<evidence type="ECO:0000256" key="13">
    <source>
        <dbReference type="ARBA" id="ARBA00047880"/>
    </source>
</evidence>
<comment type="similarity">
    <text evidence="15">Belongs to the ribF family.</text>
</comment>
<dbReference type="GO" id="GO:0005524">
    <property type="term" value="F:ATP binding"/>
    <property type="evidence" value="ECO:0007669"/>
    <property type="project" value="UniProtKB-UniRule"/>
</dbReference>
<dbReference type="UniPathway" id="UPA00276">
    <property type="reaction ID" value="UER00406"/>
</dbReference>
<comment type="catalytic activity">
    <reaction evidence="14 15">
        <text>FMN + ATP + H(+) = FAD + diphosphate</text>
        <dbReference type="Rhea" id="RHEA:17237"/>
        <dbReference type="ChEBI" id="CHEBI:15378"/>
        <dbReference type="ChEBI" id="CHEBI:30616"/>
        <dbReference type="ChEBI" id="CHEBI:33019"/>
        <dbReference type="ChEBI" id="CHEBI:57692"/>
        <dbReference type="ChEBI" id="CHEBI:58210"/>
        <dbReference type="EC" id="2.7.7.2"/>
    </reaction>
</comment>
<evidence type="ECO:0000313" key="18">
    <source>
        <dbReference type="Proteomes" id="UP000093080"/>
    </source>
</evidence>
<dbReference type="SMART" id="SM00904">
    <property type="entry name" value="Flavokinase"/>
    <property type="match status" value="1"/>
</dbReference>
<accession>A0A1B9F9D3</accession>
<keyword evidence="9 15" id="KW-0418">Kinase</keyword>
<dbReference type="NCBIfam" id="NF004162">
    <property type="entry name" value="PRK05627.1-5"/>
    <property type="match status" value="1"/>
</dbReference>
<comment type="pathway">
    <text evidence="3 15">Cofactor biosynthesis; FMN biosynthesis; FMN from riboflavin (ATP route): step 1/1.</text>
</comment>
<evidence type="ECO:0000256" key="5">
    <source>
        <dbReference type="ARBA" id="ARBA00022643"/>
    </source>
</evidence>
<dbReference type="Pfam" id="PF01687">
    <property type="entry name" value="Flavokinase"/>
    <property type="match status" value="1"/>
</dbReference>
<dbReference type="NCBIfam" id="TIGR00083">
    <property type="entry name" value="ribF"/>
    <property type="match status" value="1"/>
</dbReference>
<dbReference type="GO" id="GO:0003919">
    <property type="term" value="F:FMN adenylyltransferase activity"/>
    <property type="evidence" value="ECO:0007669"/>
    <property type="project" value="UniProtKB-UniRule"/>
</dbReference>
<dbReference type="SUPFAM" id="SSF52374">
    <property type="entry name" value="Nucleotidylyl transferase"/>
    <property type="match status" value="1"/>
</dbReference>
<dbReference type="GO" id="GO:0009231">
    <property type="term" value="P:riboflavin biosynthetic process"/>
    <property type="evidence" value="ECO:0007669"/>
    <property type="project" value="InterPro"/>
</dbReference>
<dbReference type="EMBL" id="MAGO01000001">
    <property type="protein sequence ID" value="OCC16465.1"/>
    <property type="molecule type" value="Genomic_DNA"/>
</dbReference>
<evidence type="ECO:0000256" key="15">
    <source>
        <dbReference type="PIRNR" id="PIRNR004491"/>
    </source>
</evidence>
<dbReference type="GO" id="GO:0008531">
    <property type="term" value="F:riboflavin kinase activity"/>
    <property type="evidence" value="ECO:0007669"/>
    <property type="project" value="UniProtKB-UniRule"/>
</dbReference>
<dbReference type="InterPro" id="IPR002606">
    <property type="entry name" value="Riboflavin_kinase_bac"/>
</dbReference>
<dbReference type="Pfam" id="PF06574">
    <property type="entry name" value="FAD_syn"/>
    <property type="match status" value="1"/>
</dbReference>
<comment type="catalytic activity">
    <reaction evidence="13 15">
        <text>riboflavin + ATP = FMN + ADP + H(+)</text>
        <dbReference type="Rhea" id="RHEA:14357"/>
        <dbReference type="ChEBI" id="CHEBI:15378"/>
        <dbReference type="ChEBI" id="CHEBI:30616"/>
        <dbReference type="ChEBI" id="CHEBI:57986"/>
        <dbReference type="ChEBI" id="CHEBI:58210"/>
        <dbReference type="ChEBI" id="CHEBI:456216"/>
        <dbReference type="EC" id="2.7.1.26"/>
    </reaction>
</comment>
<keyword evidence="12" id="KW-0511">Multifunctional enzyme</keyword>
<evidence type="ECO:0000256" key="2">
    <source>
        <dbReference type="ARBA" id="ARBA00004726"/>
    </source>
</evidence>
<reference evidence="17 18" key="1">
    <citation type="submission" date="2016-06" db="EMBL/GenBank/DDBJ databases">
        <title>Respiratory ammonification of nitrate coupled to the oxidation of elemental sulfur in deep-sea autotrophic thermophilic bacteria.</title>
        <authorList>
            <person name="Slobodkina G.B."/>
            <person name="Mardanov A.V."/>
            <person name="Ravin N.V."/>
            <person name="Frolova A.A."/>
            <person name="Viryasiv M.B."/>
            <person name="Chernyh N.A."/>
            <person name="Bonch-Osmolovskaya E.A."/>
            <person name="Slobodkin A.I."/>
        </authorList>
    </citation>
    <scope>NUCLEOTIDE SEQUENCE [LARGE SCALE GENOMIC DNA]</scope>
    <source>
        <strain evidence="17 18">S69</strain>
    </source>
</reference>
<evidence type="ECO:0000256" key="6">
    <source>
        <dbReference type="ARBA" id="ARBA00022679"/>
    </source>
</evidence>
<comment type="function">
    <text evidence="1">Catalyzes the phosphorylation of riboflavin to FMN followed by the adenylation of FMN to FAD.</text>
</comment>
<keyword evidence="11 15" id="KW-0067">ATP-binding</keyword>
<name>A0A1B9F9D3_9BACT</name>
<evidence type="ECO:0000256" key="14">
    <source>
        <dbReference type="ARBA" id="ARBA00049494"/>
    </source>
</evidence>
<evidence type="ECO:0000313" key="17">
    <source>
        <dbReference type="EMBL" id="OCC16465.1"/>
    </source>
</evidence>
<dbReference type="RefSeq" id="WP_067615660.1">
    <property type="nucleotide sequence ID" value="NZ_MAGO01000001.1"/>
</dbReference>
<evidence type="ECO:0000256" key="3">
    <source>
        <dbReference type="ARBA" id="ARBA00005201"/>
    </source>
</evidence>
<feature type="domain" description="Riboflavin kinase" evidence="16">
    <location>
        <begin position="183"/>
        <end position="308"/>
    </location>
</feature>
<dbReference type="InterPro" id="IPR023465">
    <property type="entry name" value="Riboflavin_kinase_dom_sf"/>
</dbReference>
<keyword evidence="10 15" id="KW-0274">FAD</keyword>
<evidence type="ECO:0000256" key="12">
    <source>
        <dbReference type="ARBA" id="ARBA00023268"/>
    </source>
</evidence>